<name>A0A485M0Y3_9ZZZZ</name>
<dbReference type="Gene3D" id="3.30.70.270">
    <property type="match status" value="1"/>
</dbReference>
<sequence length="307" mass="34786">MKTAIMVKESLDEHLSPIISSVFDSVQVIHSDEDFLSLISMDPPDIILVDRTCLKEEKSRIIEEFRNSTLYGHLPIVAVYSEKDIEDPAALEIPIDDFIVLGSSELQIRRRIEFIAGRSVREKDINPLTKLPGNESIIRCVQRMFDENSEIAIAWVDLDNFKPYNERYGFSSGDEVLLAAARIITNAVRGAGHENIFVGHIGGDDFLFLCPVAGVGTICEEVISRFDTAIRNFYNEEDLEQGGIVSKARNGEIRKFPVITISIAVVINERKRYRHYGQAFQDAKEIMSYVKGLEGSNYMIDRRGRHR</sequence>
<dbReference type="InterPro" id="IPR043128">
    <property type="entry name" value="Rev_trsase/Diguanyl_cyclase"/>
</dbReference>
<accession>A0A485M0Y3</accession>
<dbReference type="SUPFAM" id="SSF55073">
    <property type="entry name" value="Nucleotide cyclase"/>
    <property type="match status" value="1"/>
</dbReference>
<dbReference type="PROSITE" id="PS50887">
    <property type="entry name" value="GGDEF"/>
    <property type="match status" value="1"/>
</dbReference>
<keyword evidence="2" id="KW-0548">Nucleotidyltransferase</keyword>
<dbReference type="GO" id="GO:0052621">
    <property type="term" value="F:diguanylate cyclase activity"/>
    <property type="evidence" value="ECO:0007669"/>
    <property type="project" value="UniProtKB-EC"/>
</dbReference>
<proteinExistence type="predicted"/>
<dbReference type="EMBL" id="CAADRM010000089">
    <property type="protein sequence ID" value="VFU14250.1"/>
    <property type="molecule type" value="Genomic_DNA"/>
</dbReference>
<dbReference type="Pfam" id="PF00990">
    <property type="entry name" value="GGDEF"/>
    <property type="match status" value="1"/>
</dbReference>
<feature type="domain" description="GGDEF" evidence="1">
    <location>
        <begin position="149"/>
        <end position="304"/>
    </location>
</feature>
<dbReference type="InterPro" id="IPR029787">
    <property type="entry name" value="Nucleotide_cyclase"/>
</dbReference>
<dbReference type="EC" id="2.7.7.65" evidence="2"/>
<evidence type="ECO:0000313" key="2">
    <source>
        <dbReference type="EMBL" id="VFU14250.1"/>
    </source>
</evidence>
<dbReference type="GO" id="GO:0005886">
    <property type="term" value="C:plasma membrane"/>
    <property type="evidence" value="ECO:0007669"/>
    <property type="project" value="TreeGrafter"/>
</dbReference>
<dbReference type="InterPro" id="IPR050469">
    <property type="entry name" value="Diguanylate_Cyclase"/>
</dbReference>
<dbReference type="CDD" id="cd01949">
    <property type="entry name" value="GGDEF"/>
    <property type="match status" value="1"/>
</dbReference>
<reference evidence="2" key="1">
    <citation type="submission" date="2019-03" db="EMBL/GenBank/DDBJ databases">
        <authorList>
            <person name="Hao L."/>
        </authorList>
    </citation>
    <scope>NUCLEOTIDE SEQUENCE</scope>
</reference>
<organism evidence="2">
    <name type="scientific">anaerobic digester metagenome</name>
    <dbReference type="NCBI Taxonomy" id="1263854"/>
    <lineage>
        <taxon>unclassified sequences</taxon>
        <taxon>metagenomes</taxon>
        <taxon>ecological metagenomes</taxon>
    </lineage>
</organism>
<dbReference type="PANTHER" id="PTHR45138">
    <property type="entry name" value="REGULATORY COMPONENTS OF SENSORY TRANSDUCTION SYSTEM"/>
    <property type="match status" value="1"/>
</dbReference>
<dbReference type="SMART" id="SM00267">
    <property type="entry name" value="GGDEF"/>
    <property type="match status" value="1"/>
</dbReference>
<dbReference type="InterPro" id="IPR000160">
    <property type="entry name" value="GGDEF_dom"/>
</dbReference>
<dbReference type="AlphaFoldDB" id="A0A485M0Y3"/>
<evidence type="ECO:0000259" key="1">
    <source>
        <dbReference type="PROSITE" id="PS50887"/>
    </source>
</evidence>
<dbReference type="GO" id="GO:0043709">
    <property type="term" value="P:cell adhesion involved in single-species biofilm formation"/>
    <property type="evidence" value="ECO:0007669"/>
    <property type="project" value="TreeGrafter"/>
</dbReference>
<protein>
    <submittedName>
        <fullName evidence="2">Putative diguanylate cyclase YeaP</fullName>
        <ecNumber evidence="2">2.7.7.65</ecNumber>
    </submittedName>
</protein>
<gene>
    <name evidence="2" type="primary">yeaP</name>
    <name evidence="2" type="ORF">SCFA_270029</name>
</gene>
<keyword evidence="2" id="KW-0808">Transferase</keyword>
<dbReference type="NCBIfam" id="TIGR00254">
    <property type="entry name" value="GGDEF"/>
    <property type="match status" value="1"/>
</dbReference>
<dbReference type="PANTHER" id="PTHR45138:SF25">
    <property type="entry name" value="GGDEF DOMAIN PROTEIN"/>
    <property type="match status" value="1"/>
</dbReference>
<dbReference type="GO" id="GO:1902201">
    <property type="term" value="P:negative regulation of bacterial-type flagellum-dependent cell motility"/>
    <property type="evidence" value="ECO:0007669"/>
    <property type="project" value="TreeGrafter"/>
</dbReference>